<dbReference type="PANTHER" id="PTHR46173:SF1">
    <property type="entry name" value="CCA TRNA NUCLEOTIDYLTRANSFERASE 1, MITOCHONDRIAL"/>
    <property type="match status" value="1"/>
</dbReference>
<dbReference type="CDD" id="cd05398">
    <property type="entry name" value="NT_ClassII-CCAase"/>
    <property type="match status" value="1"/>
</dbReference>
<dbReference type="Pfam" id="PF12627">
    <property type="entry name" value="PolyA_pol_RNAbd"/>
    <property type="match status" value="1"/>
</dbReference>
<evidence type="ECO:0000313" key="14">
    <source>
        <dbReference type="Proteomes" id="UP000289132"/>
    </source>
</evidence>
<dbReference type="GO" id="GO:0000166">
    <property type="term" value="F:nucleotide binding"/>
    <property type="evidence" value="ECO:0007669"/>
    <property type="project" value="UniProtKB-KW"/>
</dbReference>
<dbReference type="GO" id="GO:0004810">
    <property type="term" value="F:CCA tRNA nucleotidyltransferase activity"/>
    <property type="evidence" value="ECO:0007669"/>
    <property type="project" value="UniProtKB-EC"/>
</dbReference>
<evidence type="ECO:0000313" key="11">
    <source>
        <dbReference type="EMBL" id="AXK49426.1"/>
    </source>
</evidence>
<dbReference type="InterPro" id="IPR050264">
    <property type="entry name" value="Bact_CCA-adding_enz_type3_sf"/>
</dbReference>
<dbReference type="GO" id="GO:0046872">
    <property type="term" value="F:metal ion binding"/>
    <property type="evidence" value="ECO:0007669"/>
    <property type="project" value="UniProtKB-KW"/>
</dbReference>
<protein>
    <submittedName>
        <fullName evidence="11">Multifunctional tRNA nucleotidyl transferase / 2'3'-cyclic phosphodiesterase / 2'nucleotidase / phosphatase</fullName>
        <ecNumber evidence="11">2.7.7.72</ecNumber>
    </submittedName>
    <submittedName>
        <fullName evidence="12">tRNA nucleotidyltransferase</fullName>
    </submittedName>
</protein>
<evidence type="ECO:0000256" key="3">
    <source>
        <dbReference type="ARBA" id="ARBA00022694"/>
    </source>
</evidence>
<dbReference type="InterPro" id="IPR002646">
    <property type="entry name" value="PolA_pol_head_dom"/>
</dbReference>
<keyword evidence="8" id="KW-0694">RNA-binding</keyword>
<sequence length="416" mass="48729">MKLELLLLIQKISLYKQTFNIPNFLIGILEDLKNSSYKPYFVGGCVRDFLLNKEIKDFDIEVFGLNSLEELRTILEKHTKVIEVGKTFGVLKIEENGIECDFSIPRVEKKVGKTHKSFEVKLFSDLSIKKAAKRRDFTINAIYYDYFKNSFIDPFLGLKDLKKRKIRYIDKKSFVEDSLRVFRAIGFASRFNFKITKKTKHLLKDIVKSDELDNLSRERVFEELKKLFLKSKKPSIGLKLLDELKIFKISFFGKYRAINRLSKILENREFEEKRALVLFFTILLRGEKEDEVLEFLSKISCDKKFLSSINSLLKESLEDDYISLKKQSLRVVLEDLILIELAFKNKNLSSIIKKCEEFDILNRALKPHIMGVDLLELGFSPSCDFRNMLNFALDLQIRENISKEEIKSSILKNFVK</sequence>
<feature type="domain" description="tRNA nucleotidyltransferase/poly(A) polymerase RNA and SrmB- binding" evidence="10">
    <location>
        <begin position="192"/>
        <end position="250"/>
    </location>
</feature>
<dbReference type="KEGG" id="atp:ATR_1597"/>
<dbReference type="PANTHER" id="PTHR46173">
    <property type="entry name" value="CCA TRNA NUCLEOTIDYLTRANSFERASE 1, MITOCHONDRIAL"/>
    <property type="match status" value="1"/>
</dbReference>
<reference evidence="12 14" key="1">
    <citation type="submission" date="2017-10" db="EMBL/GenBank/DDBJ databases">
        <title>Genomics of the genus Arcobacter.</title>
        <authorList>
            <person name="Perez-Cataluna A."/>
            <person name="Figueras M.J."/>
        </authorList>
    </citation>
    <scope>NUCLEOTIDE SEQUENCE [LARGE SCALE GENOMIC DNA]</scope>
    <source>
        <strain evidence="12 14">LMG 25534</strain>
    </source>
</reference>
<accession>A0AAD0VN39</accession>
<evidence type="ECO:0000259" key="9">
    <source>
        <dbReference type="Pfam" id="PF01743"/>
    </source>
</evidence>
<keyword evidence="7" id="KW-0460">Magnesium</keyword>
<dbReference type="RefSeq" id="WP_115428898.1">
    <property type="nucleotide sequence ID" value="NZ_JANJGC010000007.1"/>
</dbReference>
<keyword evidence="3" id="KW-0819">tRNA processing</keyword>
<dbReference type="Proteomes" id="UP000289132">
    <property type="component" value="Unassembled WGS sequence"/>
</dbReference>
<evidence type="ECO:0000259" key="10">
    <source>
        <dbReference type="Pfam" id="PF12627"/>
    </source>
</evidence>
<evidence type="ECO:0000256" key="8">
    <source>
        <dbReference type="RuleBase" id="RU003953"/>
    </source>
</evidence>
<dbReference type="Gene3D" id="3.30.460.10">
    <property type="entry name" value="Beta Polymerase, domain 2"/>
    <property type="match status" value="1"/>
</dbReference>
<dbReference type="EMBL" id="PDKD01000006">
    <property type="protein sequence ID" value="RXJ91964.1"/>
    <property type="molecule type" value="Genomic_DNA"/>
</dbReference>
<keyword evidence="6" id="KW-0547">Nucleotide-binding</keyword>
<evidence type="ECO:0000256" key="6">
    <source>
        <dbReference type="ARBA" id="ARBA00022741"/>
    </source>
</evidence>
<keyword evidence="14" id="KW-1185">Reference proteome</keyword>
<dbReference type="Gene3D" id="1.10.3090.10">
    <property type="entry name" value="cca-adding enzyme, domain 2"/>
    <property type="match status" value="1"/>
</dbReference>
<dbReference type="EMBL" id="CP031367">
    <property type="protein sequence ID" value="AXK49426.1"/>
    <property type="molecule type" value="Genomic_DNA"/>
</dbReference>
<gene>
    <name evidence="11" type="primary">cca</name>
    <name evidence="11" type="ORF">ATR_1597</name>
    <name evidence="12" type="ORF">CRU87_04810</name>
</gene>
<dbReference type="Proteomes" id="UP000254504">
    <property type="component" value="Chromosome"/>
</dbReference>
<reference evidence="11 13" key="2">
    <citation type="submission" date="2018-07" db="EMBL/GenBank/DDBJ databases">
        <title>Complete genome of the Arcobacter trophiarum type strain LMG 25534.</title>
        <authorList>
            <person name="Miller W.G."/>
            <person name="Yee E."/>
        </authorList>
    </citation>
    <scope>NUCLEOTIDE SEQUENCE [LARGE SCALE GENOMIC DNA]</scope>
    <source>
        <strain evidence="11 13">LMG 25534</strain>
    </source>
</reference>
<keyword evidence="4 11" id="KW-0548">Nucleotidyltransferase</keyword>
<keyword evidence="2 8" id="KW-0808">Transferase</keyword>
<feature type="domain" description="Poly A polymerase head" evidence="9">
    <location>
        <begin position="40"/>
        <end position="167"/>
    </location>
</feature>
<keyword evidence="5" id="KW-0479">Metal-binding</keyword>
<dbReference type="Pfam" id="PF01743">
    <property type="entry name" value="PolyA_pol"/>
    <property type="match status" value="1"/>
</dbReference>
<dbReference type="EC" id="2.7.7.72" evidence="11"/>
<evidence type="ECO:0000313" key="12">
    <source>
        <dbReference type="EMBL" id="RXJ91964.1"/>
    </source>
</evidence>
<dbReference type="InterPro" id="IPR032828">
    <property type="entry name" value="PolyA_RNA-bd"/>
</dbReference>
<evidence type="ECO:0000313" key="13">
    <source>
        <dbReference type="Proteomes" id="UP000254504"/>
    </source>
</evidence>
<comment type="cofactor">
    <cofactor evidence="1">
        <name>Mg(2+)</name>
        <dbReference type="ChEBI" id="CHEBI:18420"/>
    </cofactor>
</comment>
<evidence type="ECO:0000256" key="4">
    <source>
        <dbReference type="ARBA" id="ARBA00022695"/>
    </source>
</evidence>
<dbReference type="InterPro" id="IPR043519">
    <property type="entry name" value="NT_sf"/>
</dbReference>
<name>A0AAD0VN39_9BACT</name>
<dbReference type="SUPFAM" id="SSF81891">
    <property type="entry name" value="Poly A polymerase C-terminal region-like"/>
    <property type="match status" value="1"/>
</dbReference>
<dbReference type="GO" id="GO:0008033">
    <property type="term" value="P:tRNA processing"/>
    <property type="evidence" value="ECO:0007669"/>
    <property type="project" value="UniProtKB-KW"/>
</dbReference>
<dbReference type="SUPFAM" id="SSF81301">
    <property type="entry name" value="Nucleotidyltransferase"/>
    <property type="match status" value="1"/>
</dbReference>
<evidence type="ECO:0000256" key="1">
    <source>
        <dbReference type="ARBA" id="ARBA00001946"/>
    </source>
</evidence>
<dbReference type="AlphaFoldDB" id="A0AAD0VN39"/>
<dbReference type="GO" id="GO:0000049">
    <property type="term" value="F:tRNA binding"/>
    <property type="evidence" value="ECO:0007669"/>
    <property type="project" value="TreeGrafter"/>
</dbReference>
<proteinExistence type="inferred from homology"/>
<evidence type="ECO:0000256" key="5">
    <source>
        <dbReference type="ARBA" id="ARBA00022723"/>
    </source>
</evidence>
<comment type="similarity">
    <text evidence="8">Belongs to the tRNA nucleotidyltransferase/poly(A) polymerase family.</text>
</comment>
<organism evidence="11 13">
    <name type="scientific">Aliarcobacter trophiarum LMG 25534</name>
    <dbReference type="NCBI Taxonomy" id="1032241"/>
    <lineage>
        <taxon>Bacteria</taxon>
        <taxon>Pseudomonadati</taxon>
        <taxon>Campylobacterota</taxon>
        <taxon>Epsilonproteobacteria</taxon>
        <taxon>Campylobacterales</taxon>
        <taxon>Arcobacteraceae</taxon>
        <taxon>Aliarcobacter</taxon>
    </lineage>
</organism>
<evidence type="ECO:0000256" key="2">
    <source>
        <dbReference type="ARBA" id="ARBA00022679"/>
    </source>
</evidence>
<evidence type="ECO:0000256" key="7">
    <source>
        <dbReference type="ARBA" id="ARBA00022842"/>
    </source>
</evidence>